<dbReference type="Proteomes" id="UP000325081">
    <property type="component" value="Unassembled WGS sequence"/>
</dbReference>
<name>A0A5A7PG58_STRAF</name>
<comment type="caution">
    <text evidence="2">The sequence shown here is derived from an EMBL/GenBank/DDBJ whole genome shotgun (WGS) entry which is preliminary data.</text>
</comment>
<accession>A0A5A7PG58</accession>
<sequence length="170" mass="18788">MGTGSADAPKMSPKYPRSILHDENEAGIEISVLGARWWRRAAMNDDIGDGVPRLPPLPGNSIEVGSTSTNRRAGDWDWGRKDNTEDDGENGTPLVAKKTDKRGAVIVNASESSKKVKSQVQSMALKFYLLFPRIEKAYGEKFWIDARSRDMKISAVCLRRIKIPATGSRV</sequence>
<feature type="region of interest" description="Disordered" evidence="1">
    <location>
        <begin position="51"/>
        <end position="99"/>
    </location>
</feature>
<protein>
    <submittedName>
        <fullName evidence="2">DNA-damage-repair/toleration protein DRT111</fullName>
    </submittedName>
</protein>
<reference evidence="3" key="1">
    <citation type="journal article" date="2019" name="Curr. Biol.">
        <title>Genome Sequence of Striga asiatica Provides Insight into the Evolution of Plant Parasitism.</title>
        <authorList>
            <person name="Yoshida S."/>
            <person name="Kim S."/>
            <person name="Wafula E.K."/>
            <person name="Tanskanen J."/>
            <person name="Kim Y.M."/>
            <person name="Honaas L."/>
            <person name="Yang Z."/>
            <person name="Spallek T."/>
            <person name="Conn C.E."/>
            <person name="Ichihashi Y."/>
            <person name="Cheong K."/>
            <person name="Cui S."/>
            <person name="Der J.P."/>
            <person name="Gundlach H."/>
            <person name="Jiao Y."/>
            <person name="Hori C."/>
            <person name="Ishida J.K."/>
            <person name="Kasahara H."/>
            <person name="Kiba T."/>
            <person name="Kim M.S."/>
            <person name="Koo N."/>
            <person name="Laohavisit A."/>
            <person name="Lee Y.H."/>
            <person name="Lumba S."/>
            <person name="McCourt P."/>
            <person name="Mortimer J.C."/>
            <person name="Mutuku J.M."/>
            <person name="Nomura T."/>
            <person name="Sasaki-Sekimoto Y."/>
            <person name="Seto Y."/>
            <person name="Wang Y."/>
            <person name="Wakatake T."/>
            <person name="Sakakibara H."/>
            <person name="Demura T."/>
            <person name="Yamaguchi S."/>
            <person name="Yoneyama K."/>
            <person name="Manabe R.I."/>
            <person name="Nelson D.C."/>
            <person name="Schulman A.H."/>
            <person name="Timko M.P."/>
            <person name="dePamphilis C.W."/>
            <person name="Choi D."/>
            <person name="Shirasu K."/>
        </authorList>
    </citation>
    <scope>NUCLEOTIDE SEQUENCE [LARGE SCALE GENOMIC DNA]</scope>
    <source>
        <strain evidence="3">cv. UVA1</strain>
    </source>
</reference>
<proteinExistence type="predicted"/>
<feature type="compositionally biased region" description="Basic and acidic residues" evidence="1">
    <location>
        <begin position="72"/>
        <end position="83"/>
    </location>
</feature>
<organism evidence="2 3">
    <name type="scientific">Striga asiatica</name>
    <name type="common">Asiatic witchweed</name>
    <name type="synonym">Buchnera asiatica</name>
    <dbReference type="NCBI Taxonomy" id="4170"/>
    <lineage>
        <taxon>Eukaryota</taxon>
        <taxon>Viridiplantae</taxon>
        <taxon>Streptophyta</taxon>
        <taxon>Embryophyta</taxon>
        <taxon>Tracheophyta</taxon>
        <taxon>Spermatophyta</taxon>
        <taxon>Magnoliopsida</taxon>
        <taxon>eudicotyledons</taxon>
        <taxon>Gunneridae</taxon>
        <taxon>Pentapetalae</taxon>
        <taxon>asterids</taxon>
        <taxon>lamiids</taxon>
        <taxon>Lamiales</taxon>
        <taxon>Orobanchaceae</taxon>
        <taxon>Buchnereae</taxon>
        <taxon>Striga</taxon>
    </lineage>
</organism>
<gene>
    <name evidence="2" type="ORF">STAS_07709</name>
</gene>
<evidence type="ECO:0000313" key="2">
    <source>
        <dbReference type="EMBL" id="GER31682.1"/>
    </source>
</evidence>
<dbReference type="EMBL" id="BKCP01004516">
    <property type="protein sequence ID" value="GER31682.1"/>
    <property type="molecule type" value="Genomic_DNA"/>
</dbReference>
<evidence type="ECO:0000256" key="1">
    <source>
        <dbReference type="SAM" id="MobiDB-lite"/>
    </source>
</evidence>
<evidence type="ECO:0000313" key="3">
    <source>
        <dbReference type="Proteomes" id="UP000325081"/>
    </source>
</evidence>
<dbReference type="AlphaFoldDB" id="A0A5A7PG58"/>
<keyword evidence="3" id="KW-1185">Reference proteome</keyword>